<dbReference type="InterPro" id="IPR004556">
    <property type="entry name" value="HemK-like"/>
</dbReference>
<name>A0A090AIF7_9GAMM</name>
<dbReference type="GO" id="GO:0003676">
    <property type="term" value="F:nucleic acid binding"/>
    <property type="evidence" value="ECO:0007669"/>
    <property type="project" value="InterPro"/>
</dbReference>
<dbReference type="HOGENOM" id="CLU_018398_5_1_6"/>
<dbReference type="Gene3D" id="1.10.8.10">
    <property type="entry name" value="DNA helicase RuvA subunit, C-terminal domain"/>
    <property type="match status" value="1"/>
</dbReference>
<keyword evidence="7" id="KW-1185">Reference proteome</keyword>
<dbReference type="PIRSF" id="PIRSF037167">
    <property type="entry name" value="Mtase_YfcB_prd"/>
    <property type="match status" value="1"/>
</dbReference>
<dbReference type="PANTHER" id="PTHR47806:SF1">
    <property type="entry name" value="RIBOSOMAL PROTEIN UL3 GLUTAMINE METHYLTRANSFERASE"/>
    <property type="match status" value="1"/>
</dbReference>
<evidence type="ECO:0000256" key="3">
    <source>
        <dbReference type="ARBA" id="ARBA00022691"/>
    </source>
</evidence>
<proteinExistence type="inferred from homology"/>
<evidence type="ECO:0000256" key="1">
    <source>
        <dbReference type="ARBA" id="ARBA00022603"/>
    </source>
</evidence>
<evidence type="ECO:0000256" key="4">
    <source>
        <dbReference type="HAMAP-Rule" id="MF_02125"/>
    </source>
</evidence>
<dbReference type="AlphaFoldDB" id="A0A090AIF7"/>
<dbReference type="STRING" id="40754.THII_0875"/>
<dbReference type="CDD" id="cd02440">
    <property type="entry name" value="AdoMet_MTases"/>
    <property type="match status" value="1"/>
</dbReference>
<keyword evidence="2 4" id="KW-0808">Transferase</keyword>
<dbReference type="InterPro" id="IPR007848">
    <property type="entry name" value="Small_mtfrase_dom"/>
</dbReference>
<accession>A0A090AIF7</accession>
<dbReference type="Gene3D" id="3.40.50.150">
    <property type="entry name" value="Vaccinia Virus protein VP39"/>
    <property type="match status" value="1"/>
</dbReference>
<dbReference type="GO" id="GO:0036009">
    <property type="term" value="F:protein-glutamine N-methyltransferase activity"/>
    <property type="evidence" value="ECO:0007669"/>
    <property type="project" value="UniProtKB-UniRule"/>
</dbReference>
<dbReference type="HAMAP" id="MF_02125">
    <property type="entry name" value="L3_methyltr_PrmB"/>
    <property type="match status" value="1"/>
</dbReference>
<dbReference type="Pfam" id="PF05175">
    <property type="entry name" value="MTS"/>
    <property type="match status" value="1"/>
</dbReference>
<dbReference type="GO" id="GO:0032259">
    <property type="term" value="P:methylation"/>
    <property type="evidence" value="ECO:0007669"/>
    <property type="project" value="UniProtKB-KW"/>
</dbReference>
<protein>
    <recommendedName>
        <fullName evidence="4">Ribosomal protein uL3 glutamine methyltransferase</fullName>
        <shortName evidence="4">uL3 MTase</shortName>
        <ecNumber evidence="4">2.1.1.298</ecNumber>
    </recommendedName>
    <alternativeName>
        <fullName evidence="4">N5-glutamine methyltransferase PrmB</fullName>
    </alternativeName>
</protein>
<dbReference type="EMBL" id="AP014633">
    <property type="protein sequence ID" value="BAP55172.1"/>
    <property type="molecule type" value="Genomic_DNA"/>
</dbReference>
<dbReference type="InterPro" id="IPR017127">
    <property type="entry name" value="Ribosome_uL3_MTase"/>
</dbReference>
<dbReference type="PANTHER" id="PTHR47806">
    <property type="entry name" value="50S RIBOSOMAL PROTEIN L3 GLUTAMINE METHYLTRANSFERASE"/>
    <property type="match status" value="1"/>
</dbReference>
<dbReference type="GO" id="GO:0005829">
    <property type="term" value="C:cytosol"/>
    <property type="evidence" value="ECO:0007669"/>
    <property type="project" value="TreeGrafter"/>
</dbReference>
<keyword evidence="1 4" id="KW-0489">Methyltransferase</keyword>
<evidence type="ECO:0000256" key="2">
    <source>
        <dbReference type="ARBA" id="ARBA00022679"/>
    </source>
</evidence>
<organism evidence="6 7">
    <name type="scientific">Thioploca ingrica</name>
    <dbReference type="NCBI Taxonomy" id="40754"/>
    <lineage>
        <taxon>Bacteria</taxon>
        <taxon>Pseudomonadati</taxon>
        <taxon>Pseudomonadota</taxon>
        <taxon>Gammaproteobacteria</taxon>
        <taxon>Thiotrichales</taxon>
        <taxon>Thiotrichaceae</taxon>
        <taxon>Thioploca</taxon>
    </lineage>
</organism>
<evidence type="ECO:0000313" key="6">
    <source>
        <dbReference type="EMBL" id="BAP55172.1"/>
    </source>
</evidence>
<dbReference type="InterPro" id="IPR029063">
    <property type="entry name" value="SAM-dependent_MTases_sf"/>
</dbReference>
<dbReference type="SUPFAM" id="SSF53335">
    <property type="entry name" value="S-adenosyl-L-methionine-dependent methyltransferases"/>
    <property type="match status" value="1"/>
</dbReference>
<reference evidence="6 7" key="1">
    <citation type="journal article" date="2014" name="ISME J.">
        <title>Ecophysiology of Thioploca ingrica as revealed by the complete genome sequence supplemented with proteomic evidence.</title>
        <authorList>
            <person name="Kojima H."/>
            <person name="Ogura Y."/>
            <person name="Yamamoto N."/>
            <person name="Togashi T."/>
            <person name="Mori H."/>
            <person name="Watanabe T."/>
            <person name="Nemoto F."/>
            <person name="Kurokawa K."/>
            <person name="Hayashi T."/>
            <person name="Fukui M."/>
        </authorList>
    </citation>
    <scope>NUCLEOTIDE SEQUENCE [LARGE SCALE GENOMIC DNA]</scope>
</reference>
<dbReference type="FunFam" id="3.40.50.150:FF:000042">
    <property type="entry name" value="50S ribosomal protein L3 glutamine methyltransferase"/>
    <property type="match status" value="1"/>
</dbReference>
<dbReference type="Proteomes" id="UP000031623">
    <property type="component" value="Chromosome"/>
</dbReference>
<keyword evidence="3 4" id="KW-0949">S-adenosyl-L-methionine</keyword>
<evidence type="ECO:0000313" key="7">
    <source>
        <dbReference type="Proteomes" id="UP000031623"/>
    </source>
</evidence>
<dbReference type="PROSITE" id="PS00092">
    <property type="entry name" value="N6_MTASE"/>
    <property type="match status" value="1"/>
</dbReference>
<gene>
    <name evidence="4" type="primary">prmB</name>
    <name evidence="6" type="ORF">THII_0875</name>
</gene>
<dbReference type="OrthoDB" id="9800643at2"/>
<dbReference type="NCBIfam" id="TIGR03533">
    <property type="entry name" value="L3_gln_methyl"/>
    <property type="match status" value="1"/>
</dbReference>
<comment type="similarity">
    <text evidence="4">Belongs to the protein N5-glutamine methyltransferase family. PrmB subfamily.</text>
</comment>
<dbReference type="NCBIfam" id="TIGR00536">
    <property type="entry name" value="hemK_fam"/>
    <property type="match status" value="1"/>
</dbReference>
<dbReference type="EC" id="2.1.1.298" evidence="4"/>
<feature type="domain" description="Methyltransferase small" evidence="5">
    <location>
        <begin position="128"/>
        <end position="213"/>
    </location>
</feature>
<comment type="function">
    <text evidence="4">Methylates ribosomal protein uL3 on a specific glutamine residue.</text>
</comment>
<dbReference type="KEGG" id="tig:THII_0875"/>
<evidence type="ECO:0000259" key="5">
    <source>
        <dbReference type="Pfam" id="PF05175"/>
    </source>
</evidence>
<sequence length="302" mass="34387">MEHPLDELHTISDFIRWGATQFNKAQLFFGHGTDNAVDEAATLVLYALHLAPEIPAILWHAQLTHSEKQVIVEFLNRRIQERIPIPYLTHEAWFAHLRFYVDRRVLIPRSPIAELIEQRFEPWVQVEQIERMLDLCTGSGCIAIASAMLAFPQAEIDAVDISSEALEVAQKNVENYGLEHRVHTLFSDLFASLSGKQYDLIVCNPPYADAQELQNMPEEYHYEPKVGLAAGQDGLLFVKRILRQAAPYLTPHGVLIVEVGLSQNSLIAEYPDVPFMWLEFQRGGEGVFLLTAEQLRLYAHVF</sequence>
<comment type="catalytic activity">
    <reaction evidence="4">
        <text>L-glutaminyl-[ribosomal protein uL3] + S-adenosyl-L-methionine = N(5)-methyl-L-glutaminyl-[ribosomal protein uL3] + S-adenosyl-L-homocysteine + H(+)</text>
        <dbReference type="Rhea" id="RHEA:45020"/>
        <dbReference type="Rhea" id="RHEA-COMP:11063"/>
        <dbReference type="Rhea" id="RHEA-COMP:11064"/>
        <dbReference type="ChEBI" id="CHEBI:15378"/>
        <dbReference type="ChEBI" id="CHEBI:30011"/>
        <dbReference type="ChEBI" id="CHEBI:57856"/>
        <dbReference type="ChEBI" id="CHEBI:59789"/>
        <dbReference type="ChEBI" id="CHEBI:61891"/>
        <dbReference type="EC" id="2.1.1.298"/>
    </reaction>
</comment>
<dbReference type="InterPro" id="IPR002052">
    <property type="entry name" value="DNA_methylase_N6_adenine_CS"/>
</dbReference>